<keyword evidence="4" id="KW-1185">Reference proteome</keyword>
<feature type="coiled-coil region" evidence="1">
    <location>
        <begin position="303"/>
        <end position="337"/>
    </location>
</feature>
<evidence type="ECO:0000259" key="2">
    <source>
        <dbReference type="Pfam" id="PF22486"/>
    </source>
</evidence>
<proteinExistence type="predicted"/>
<dbReference type="AlphaFoldDB" id="A0A9N9SK05"/>
<feature type="domain" description="MATH" evidence="2">
    <location>
        <begin position="350"/>
        <end position="491"/>
    </location>
</feature>
<dbReference type="InterPro" id="IPR002083">
    <property type="entry name" value="MATH/TRAF_dom"/>
</dbReference>
<dbReference type="EMBL" id="OU896709">
    <property type="protein sequence ID" value="CAG9820097.1"/>
    <property type="molecule type" value="Genomic_DNA"/>
</dbReference>
<dbReference type="PANTHER" id="PTHR10131:SF138">
    <property type="entry name" value="RE66324P"/>
    <property type="match status" value="1"/>
</dbReference>
<dbReference type="Pfam" id="PF22486">
    <property type="entry name" value="MATH_2"/>
    <property type="match status" value="1"/>
</dbReference>
<protein>
    <recommendedName>
        <fullName evidence="2">MATH domain-containing protein</fullName>
    </recommendedName>
</protein>
<accession>A0A9N9SK05</accession>
<sequence>MKSNMKNGRSENNKFTCYFCNKTIENETEMGHNAMCGSVLEPCPNKCGSYIPRMTLKKHNMECVNRTSSTMPRVPRMDDNMKKSQNMAHITHNTNSLGKNSGAYNNQRLQEEIYKLSRKVADLEGTNTHSQTKSQIEPPNSSQFQENLEKRLMHQGSDIEKLKYQSKLSFDWKNHTEVALSNIKHSVSSIQNEISNTNSMMIGIRNKTLSLDEMQEQINYLRDNVLKEQTYNRQVYMNMEDNFGHLKTHLAQENAITISILNELRYASENMKKDLEIDKTTIEDHNTKFTNVIFDLRAASQIASEAIEKVEIIERDFAKIQKEINQMKLDMEILEGLSSSNEINSVPGRLLWKITEVENKIMKAREFGSILKSPVFSTHEYGYRMRILLYFNGLKKWKDRYALMCIHVLKGEYDMLLRWPCHIEATITIRNLENSDKVKPLSKYVSAKRQTGGEEEDEPQESSSSYIFVPHSVLLKPNYVQNDTLFIDVNIHKNGKLETSL</sequence>
<dbReference type="InterPro" id="IPR013083">
    <property type="entry name" value="Znf_RING/FYVE/PHD"/>
</dbReference>
<gene>
    <name evidence="3" type="ORF">PHAECO_LOCUS7150</name>
</gene>
<keyword evidence="1" id="KW-0175">Coiled coil</keyword>
<dbReference type="Gene3D" id="3.30.40.10">
    <property type="entry name" value="Zinc/RING finger domain, C3HC4 (zinc finger)"/>
    <property type="match status" value="1"/>
</dbReference>
<dbReference type="SUPFAM" id="SSF49599">
    <property type="entry name" value="TRAF domain-like"/>
    <property type="match status" value="1"/>
</dbReference>
<dbReference type="PANTHER" id="PTHR10131">
    <property type="entry name" value="TNF RECEPTOR ASSOCIATED FACTOR"/>
    <property type="match status" value="1"/>
</dbReference>
<reference evidence="3" key="1">
    <citation type="submission" date="2022-01" db="EMBL/GenBank/DDBJ databases">
        <authorList>
            <person name="King R."/>
        </authorList>
    </citation>
    <scope>NUCLEOTIDE SEQUENCE</scope>
</reference>
<evidence type="ECO:0000256" key="1">
    <source>
        <dbReference type="SAM" id="Coils"/>
    </source>
</evidence>
<evidence type="ECO:0000313" key="4">
    <source>
        <dbReference type="Proteomes" id="UP001153737"/>
    </source>
</evidence>
<dbReference type="Proteomes" id="UP001153737">
    <property type="component" value="Chromosome 3"/>
</dbReference>
<dbReference type="OrthoDB" id="1737200at2759"/>
<evidence type="ECO:0000313" key="3">
    <source>
        <dbReference type="EMBL" id="CAG9820097.1"/>
    </source>
</evidence>
<dbReference type="Gene3D" id="2.60.210.10">
    <property type="entry name" value="Apoptosis, Tumor Necrosis Factor Receptor Associated Protein 2, Chain A"/>
    <property type="match status" value="1"/>
</dbReference>
<organism evidence="3 4">
    <name type="scientific">Phaedon cochleariae</name>
    <name type="common">Mustard beetle</name>
    <dbReference type="NCBI Taxonomy" id="80249"/>
    <lineage>
        <taxon>Eukaryota</taxon>
        <taxon>Metazoa</taxon>
        <taxon>Ecdysozoa</taxon>
        <taxon>Arthropoda</taxon>
        <taxon>Hexapoda</taxon>
        <taxon>Insecta</taxon>
        <taxon>Pterygota</taxon>
        <taxon>Neoptera</taxon>
        <taxon>Endopterygota</taxon>
        <taxon>Coleoptera</taxon>
        <taxon>Polyphaga</taxon>
        <taxon>Cucujiformia</taxon>
        <taxon>Chrysomeloidea</taxon>
        <taxon>Chrysomelidae</taxon>
        <taxon>Chrysomelinae</taxon>
        <taxon>Chrysomelini</taxon>
        <taxon>Phaedon</taxon>
    </lineage>
</organism>
<reference evidence="3" key="2">
    <citation type="submission" date="2022-10" db="EMBL/GenBank/DDBJ databases">
        <authorList>
            <consortium name="ENA_rothamsted_submissions"/>
            <consortium name="culmorum"/>
            <person name="King R."/>
        </authorList>
    </citation>
    <scope>NUCLEOTIDE SEQUENCE</scope>
</reference>
<dbReference type="InterPro" id="IPR008974">
    <property type="entry name" value="TRAF-like"/>
</dbReference>
<name>A0A9N9SK05_PHACE</name>